<dbReference type="Gene3D" id="2.60.120.200">
    <property type="match status" value="1"/>
</dbReference>
<protein>
    <submittedName>
        <fullName evidence="2">Uncharacterized protein</fullName>
    </submittedName>
</protein>
<accession>A0AA45R4C5</accession>
<dbReference type="AlphaFoldDB" id="A0AA45R4C5"/>
<proteinExistence type="predicted"/>
<organism evidence="2 3">
    <name type="scientific">Actinosynnema pretiosum subsp. pretiosum</name>
    <dbReference type="NCBI Taxonomy" id="103721"/>
    <lineage>
        <taxon>Bacteria</taxon>
        <taxon>Bacillati</taxon>
        <taxon>Actinomycetota</taxon>
        <taxon>Actinomycetes</taxon>
        <taxon>Pseudonocardiales</taxon>
        <taxon>Pseudonocardiaceae</taxon>
        <taxon>Actinosynnema</taxon>
    </lineage>
</organism>
<dbReference type="EMBL" id="CP073249">
    <property type="protein sequence ID" value="QUF04488.1"/>
    <property type="molecule type" value="Genomic_DNA"/>
</dbReference>
<feature type="region of interest" description="Disordered" evidence="1">
    <location>
        <begin position="29"/>
        <end position="57"/>
    </location>
</feature>
<gene>
    <name evidence="2" type="ORF">KCV87_35205</name>
</gene>
<evidence type="ECO:0000313" key="3">
    <source>
        <dbReference type="Proteomes" id="UP000677152"/>
    </source>
</evidence>
<sequence length="57" mass="6109">MVRRPGGGRTGLRFVTNADLVGRAHFSSFFGGTTPSSAPQRDSWIRSDDVQVSTTAP</sequence>
<dbReference type="Proteomes" id="UP000677152">
    <property type="component" value="Chromosome"/>
</dbReference>
<reference evidence="2" key="1">
    <citation type="submission" date="2021-04" db="EMBL/GenBank/DDBJ databases">
        <title>Genomic sequence of Actinosynnema pretiosum subsp. pretiosum ATCC 31280 (C-14919).</title>
        <authorList>
            <person name="Bai L."/>
            <person name="Wang X."/>
            <person name="Xiao Y."/>
        </authorList>
    </citation>
    <scope>NUCLEOTIDE SEQUENCE</scope>
    <source>
        <strain evidence="2">ATCC 31280</strain>
    </source>
</reference>
<evidence type="ECO:0000313" key="2">
    <source>
        <dbReference type="EMBL" id="QUF04488.1"/>
    </source>
</evidence>
<name>A0AA45R4C5_9PSEU</name>
<evidence type="ECO:0000256" key="1">
    <source>
        <dbReference type="SAM" id="MobiDB-lite"/>
    </source>
</evidence>